<dbReference type="PANTHER" id="PTHR46686">
    <property type="entry name" value="GLYCOSYLTRANSFERASE"/>
    <property type="match status" value="1"/>
</dbReference>
<feature type="transmembrane region" description="Helical" evidence="1">
    <location>
        <begin position="194"/>
        <end position="212"/>
    </location>
</feature>
<dbReference type="EMBL" id="JBAMMX010000007">
    <property type="protein sequence ID" value="KAK6935801.1"/>
    <property type="molecule type" value="Genomic_DNA"/>
</dbReference>
<feature type="transmembrane region" description="Helical" evidence="1">
    <location>
        <begin position="20"/>
        <end position="40"/>
    </location>
</feature>
<keyword evidence="4" id="KW-1185">Reference proteome</keyword>
<protein>
    <submittedName>
        <fullName evidence="3">Glycosyltransferase subfamily 4-like, N-terminal domain</fullName>
    </submittedName>
</protein>
<evidence type="ECO:0000313" key="3">
    <source>
        <dbReference type="EMBL" id="KAK6935801.1"/>
    </source>
</evidence>
<evidence type="ECO:0000259" key="2">
    <source>
        <dbReference type="Pfam" id="PF13439"/>
    </source>
</evidence>
<reference evidence="3 4" key="1">
    <citation type="submission" date="2023-12" db="EMBL/GenBank/DDBJ databases">
        <title>A high-quality genome assembly for Dillenia turbinata (Dilleniales).</title>
        <authorList>
            <person name="Chanderbali A."/>
        </authorList>
    </citation>
    <scope>NUCLEOTIDE SEQUENCE [LARGE SCALE GENOMIC DNA]</scope>
    <source>
        <strain evidence="3">LSX21</strain>
        <tissue evidence="3">Leaf</tissue>
    </source>
</reference>
<dbReference type="Proteomes" id="UP001370490">
    <property type="component" value="Unassembled WGS sequence"/>
</dbReference>
<feature type="transmembrane region" description="Helical" evidence="1">
    <location>
        <begin position="155"/>
        <end position="173"/>
    </location>
</feature>
<accession>A0AAN8VU25</accession>
<dbReference type="CDD" id="cd03801">
    <property type="entry name" value="GT4_PimA-like"/>
    <property type="match status" value="1"/>
</dbReference>
<dbReference type="Pfam" id="PF13439">
    <property type="entry name" value="Glyco_transf_4"/>
    <property type="match status" value="1"/>
</dbReference>
<keyword evidence="1" id="KW-0472">Membrane</keyword>
<dbReference type="PANTHER" id="PTHR46686:SF4">
    <property type="entry name" value="GLYCOSYLTRANSFERASE FAMILY 4 PROTEIN"/>
    <property type="match status" value="1"/>
</dbReference>
<keyword evidence="1" id="KW-1133">Transmembrane helix</keyword>
<dbReference type="SUPFAM" id="SSF53756">
    <property type="entry name" value="UDP-Glycosyltransferase/glycogen phosphorylase"/>
    <property type="match status" value="1"/>
</dbReference>
<sequence>MTSVPGHRLRSTTPIRIMALDGIINVNSVFTLALFLGLSLNPTDPTSTLTTACSAVTTSVVAEHRISSHVFSFSSFLFSSLITFALKQSIKIFGSSNVVFSGRDEEVRSVTLTQVNRSVLKTGILVSAIGSASGSVFLVLAMIDLVHLKLGACAVLLWYWFLLRFLSIFLLFFMPSLVRFNGEGFSRHLQFPQFMLHFFFLSAFSSISFLIWSESPVSCNSHDQSIILRQNQPVDLLFFFSPFAWNHLSFSSNPPPKLLKIAAFVKKWPHRNHAGGLERHALTLHLALAKRGHELHIFTTSPLNSSFPRYPFCNLYFHLSKPMAAGYLDQAFVWKLFQVQNSSGKPFDVIHTESVGLLHTRARNLTKLAVSWHGIAYEAIHSDIFQEVLWTPEDPQASMLTERLLKVVEEVKFFPWYTHHIATSDHAGDVLKRIYMIPEERVHVIINGVDEEIYKPKFAEGKEFKKKLGVQEFRKLVLGVAGRLVKDKGHLLMFEALKQLFIEKEIFRSGVLVLVAGDGPWSARYKDLGPNVLVLGPLEQSSTC</sequence>
<dbReference type="AlphaFoldDB" id="A0AAN8VU25"/>
<dbReference type="Gene3D" id="3.40.50.2000">
    <property type="entry name" value="Glycogen Phosphorylase B"/>
    <property type="match status" value="2"/>
</dbReference>
<dbReference type="InterPro" id="IPR028098">
    <property type="entry name" value="Glyco_trans_4-like_N"/>
</dbReference>
<feature type="domain" description="Glycosyltransferase subfamily 4-like N-terminal" evidence="2">
    <location>
        <begin position="275"/>
        <end position="452"/>
    </location>
</feature>
<proteinExistence type="predicted"/>
<evidence type="ECO:0000256" key="1">
    <source>
        <dbReference type="SAM" id="Phobius"/>
    </source>
</evidence>
<organism evidence="3 4">
    <name type="scientific">Dillenia turbinata</name>
    <dbReference type="NCBI Taxonomy" id="194707"/>
    <lineage>
        <taxon>Eukaryota</taxon>
        <taxon>Viridiplantae</taxon>
        <taxon>Streptophyta</taxon>
        <taxon>Embryophyta</taxon>
        <taxon>Tracheophyta</taxon>
        <taxon>Spermatophyta</taxon>
        <taxon>Magnoliopsida</taxon>
        <taxon>eudicotyledons</taxon>
        <taxon>Gunneridae</taxon>
        <taxon>Pentapetalae</taxon>
        <taxon>Dilleniales</taxon>
        <taxon>Dilleniaceae</taxon>
        <taxon>Dillenia</taxon>
    </lineage>
</organism>
<name>A0AAN8VU25_9MAGN</name>
<evidence type="ECO:0000313" key="4">
    <source>
        <dbReference type="Proteomes" id="UP001370490"/>
    </source>
</evidence>
<keyword evidence="1" id="KW-0812">Transmembrane</keyword>
<gene>
    <name evidence="3" type="ORF">RJ641_032831</name>
</gene>
<comment type="caution">
    <text evidence="3">The sequence shown here is derived from an EMBL/GenBank/DDBJ whole genome shotgun (WGS) entry which is preliminary data.</text>
</comment>
<feature type="transmembrane region" description="Helical" evidence="1">
    <location>
        <begin position="124"/>
        <end position="143"/>
    </location>
</feature>